<comment type="caution">
    <text evidence="6">The sequence shown here is derived from an EMBL/GenBank/DDBJ whole genome shotgun (WGS) entry which is preliminary data.</text>
</comment>
<organism evidence="6 7">
    <name type="scientific">Anaerobaca lacustris</name>
    <dbReference type="NCBI Taxonomy" id="3044600"/>
    <lineage>
        <taxon>Bacteria</taxon>
        <taxon>Pseudomonadati</taxon>
        <taxon>Planctomycetota</taxon>
        <taxon>Phycisphaerae</taxon>
        <taxon>Sedimentisphaerales</taxon>
        <taxon>Anaerobacaceae</taxon>
        <taxon>Anaerobaca</taxon>
    </lineage>
</organism>
<dbReference type="InterPro" id="IPR029483">
    <property type="entry name" value="GH97_C"/>
</dbReference>
<keyword evidence="2" id="KW-0326">Glycosidase</keyword>
<proteinExistence type="predicted"/>
<dbReference type="InterPro" id="IPR052720">
    <property type="entry name" value="Glycosyl_hydrolase_97"/>
</dbReference>
<dbReference type="InterPro" id="IPR013780">
    <property type="entry name" value="Glyco_hydro_b"/>
</dbReference>
<keyword evidence="7" id="KW-1185">Reference proteome</keyword>
<dbReference type="Pfam" id="PF10566">
    <property type="entry name" value="Glyco_hydro_97"/>
    <property type="match status" value="1"/>
</dbReference>
<evidence type="ECO:0000256" key="2">
    <source>
        <dbReference type="ARBA" id="ARBA00023295"/>
    </source>
</evidence>
<feature type="domain" description="Glycosyl-hydrolase 97 catalytic" evidence="3">
    <location>
        <begin position="303"/>
        <end position="454"/>
    </location>
</feature>
<gene>
    <name evidence="6" type="ORF">QJ522_08115</name>
</gene>
<dbReference type="Pfam" id="PF14509">
    <property type="entry name" value="GH97_C"/>
    <property type="match status" value="1"/>
</dbReference>
<dbReference type="Pfam" id="PF14508">
    <property type="entry name" value="GH97_N"/>
    <property type="match status" value="1"/>
</dbReference>
<dbReference type="InterPro" id="IPR019563">
    <property type="entry name" value="GH97_catalytic"/>
</dbReference>
<evidence type="ECO:0000256" key="1">
    <source>
        <dbReference type="ARBA" id="ARBA00022801"/>
    </source>
</evidence>
<dbReference type="Gene3D" id="3.20.20.70">
    <property type="entry name" value="Aldolase class I"/>
    <property type="match status" value="1"/>
</dbReference>
<dbReference type="Gene3D" id="2.60.40.1180">
    <property type="entry name" value="Golgi alpha-mannosidase II"/>
    <property type="match status" value="1"/>
</dbReference>
<name>A0AAW6U004_9BACT</name>
<dbReference type="InterPro" id="IPR013785">
    <property type="entry name" value="Aldolase_TIM"/>
</dbReference>
<reference evidence="6" key="1">
    <citation type="submission" date="2023-05" db="EMBL/GenBank/DDBJ databases">
        <title>Anaerotaeda fermentans gen. nov., sp. nov., a novel anaerobic planctomycete of the new family within the order Sedimentisphaerales isolated from Taman Peninsula, Russia.</title>
        <authorList>
            <person name="Khomyakova M.A."/>
            <person name="Merkel A.Y."/>
            <person name="Slobodkin A.I."/>
        </authorList>
    </citation>
    <scope>NUCLEOTIDE SEQUENCE</scope>
    <source>
        <strain evidence="6">M17dextr</strain>
    </source>
</reference>
<dbReference type="Proteomes" id="UP001431776">
    <property type="component" value="Unassembled WGS sequence"/>
</dbReference>
<dbReference type="RefSeq" id="WP_349244413.1">
    <property type="nucleotide sequence ID" value="NZ_JASCXX010000008.1"/>
</dbReference>
<dbReference type="PANTHER" id="PTHR35803">
    <property type="entry name" value="GLUCAN 1,4-ALPHA-GLUCOSIDASE SUSB-RELATED"/>
    <property type="match status" value="1"/>
</dbReference>
<feature type="domain" description="Glycosyl-hydrolase 97 C-terminal oligomerisation" evidence="5">
    <location>
        <begin position="553"/>
        <end position="648"/>
    </location>
</feature>
<dbReference type="InterPro" id="IPR029486">
    <property type="entry name" value="GH97_N"/>
</dbReference>
<dbReference type="InterPro" id="IPR017853">
    <property type="entry name" value="GH"/>
</dbReference>
<evidence type="ECO:0000313" key="7">
    <source>
        <dbReference type="Proteomes" id="UP001431776"/>
    </source>
</evidence>
<dbReference type="PANTHER" id="PTHR35803:SF2">
    <property type="entry name" value="RETAINING ALPHA-GALACTOSIDASE"/>
    <property type="match status" value="1"/>
</dbReference>
<dbReference type="GO" id="GO:0030246">
    <property type="term" value="F:carbohydrate binding"/>
    <property type="evidence" value="ECO:0007669"/>
    <property type="project" value="InterPro"/>
</dbReference>
<evidence type="ECO:0000259" key="4">
    <source>
        <dbReference type="Pfam" id="PF14508"/>
    </source>
</evidence>
<feature type="domain" description="Glycosyl-hydrolase 97 N-terminal" evidence="4">
    <location>
        <begin position="25"/>
        <end position="285"/>
    </location>
</feature>
<dbReference type="InterPro" id="IPR014718">
    <property type="entry name" value="GH-type_carb-bd"/>
</dbReference>
<accession>A0AAW6U004</accession>
<dbReference type="SUPFAM" id="SSF51445">
    <property type="entry name" value="(Trans)glycosidases"/>
    <property type="match status" value="1"/>
</dbReference>
<keyword evidence="1 6" id="KW-0378">Hydrolase</keyword>
<dbReference type="Gene3D" id="2.70.98.10">
    <property type="match status" value="1"/>
</dbReference>
<evidence type="ECO:0000313" key="6">
    <source>
        <dbReference type="EMBL" id="MDI6449004.1"/>
    </source>
</evidence>
<sequence>MNKTMIGVTVLLVGASVGLAERHELRSPDGTVGVAVDVNERIDFAVLVDGGTVTEVAGLSLTIADRDVMGVNARVTRVDRDAVSREVRPEIREKNAVIPERYNELTLTFEADFALTFRAYDNGVAYRFSMSLPGDVVIASERANWRFADSASVICQKEKSFRSAYEEPYSEQTIGELKAEDLCCLPLLVTPQTGPRVLITESDLRDYPGMWLRGTGGASLEAAFAGYPLEESYEGSPYVHGRVTRHADYIARTSGTRTYPWRIIAIARSDGDLIANQLVYLLAPPLALDDVSWIKPGVVTFDWWGRRNIYGVDFKAGINTATAKYFIDFASEFGFEYFLFDDGWTDGADLFKIHPDLDMEAVCAYAKQKNVGVMLWVIWATLDRQCEAALDRFAEWGIRGIKIDFMNRDDQKMVDFYHRIAREAAKRHMVIDFHGAYKPAGLRRAYPNVLTREGLIEVEQNGWSDQANPEHHTLLPFIRMVAGPMDYIPGTMNNAQKHEFRPVGDRPMGLGTRAHDIALFVILESPMQMLPDAPSDYYRERECTEFIAQIPVEWDETRVLEAKVGDYVVLARRRGDVWFVGAITDWQARQLDLRFDFLGPGPYEMEFLRDGVNAATRAIDYRKETRTVTADATMKIDLAPGGGWVARIYRPAR</sequence>
<evidence type="ECO:0000259" key="5">
    <source>
        <dbReference type="Pfam" id="PF14509"/>
    </source>
</evidence>
<dbReference type="GO" id="GO:0016798">
    <property type="term" value="F:hydrolase activity, acting on glycosyl bonds"/>
    <property type="evidence" value="ECO:0007669"/>
    <property type="project" value="UniProtKB-KW"/>
</dbReference>
<dbReference type="AlphaFoldDB" id="A0AAW6U004"/>
<protein>
    <submittedName>
        <fullName evidence="6">Glycoside hydrolase family 97 protein</fullName>
    </submittedName>
</protein>
<evidence type="ECO:0000259" key="3">
    <source>
        <dbReference type="Pfam" id="PF10566"/>
    </source>
</evidence>
<dbReference type="EMBL" id="JASCXX010000008">
    <property type="protein sequence ID" value="MDI6449004.1"/>
    <property type="molecule type" value="Genomic_DNA"/>
</dbReference>